<keyword evidence="5" id="KW-1185">Reference proteome</keyword>
<organism evidence="4 5">
    <name type="scientific">Chitinophaga defluvii</name>
    <dbReference type="NCBI Taxonomy" id="3163343"/>
    <lineage>
        <taxon>Bacteria</taxon>
        <taxon>Pseudomonadati</taxon>
        <taxon>Bacteroidota</taxon>
        <taxon>Chitinophagia</taxon>
        <taxon>Chitinophagales</taxon>
        <taxon>Chitinophagaceae</taxon>
        <taxon>Chitinophaga</taxon>
    </lineage>
</organism>
<evidence type="ECO:0000313" key="5">
    <source>
        <dbReference type="Proteomes" id="UP001549749"/>
    </source>
</evidence>
<accession>A0ABV2TAJ6</accession>
<gene>
    <name evidence="4" type="ORF">ABR189_21855</name>
</gene>
<name>A0ABV2TAJ6_9BACT</name>
<dbReference type="Gene3D" id="3.40.50.1820">
    <property type="entry name" value="alpha/beta hydrolase"/>
    <property type="match status" value="1"/>
</dbReference>
<proteinExistence type="predicted"/>
<feature type="domain" description="BD-FAE-like" evidence="3">
    <location>
        <begin position="61"/>
        <end position="258"/>
    </location>
</feature>
<dbReference type="SUPFAM" id="SSF53474">
    <property type="entry name" value="alpha/beta-Hydrolases"/>
    <property type="match status" value="1"/>
</dbReference>
<dbReference type="Proteomes" id="UP001549749">
    <property type="component" value="Unassembled WGS sequence"/>
</dbReference>
<feature type="signal peptide" evidence="2">
    <location>
        <begin position="1"/>
        <end position="19"/>
    </location>
</feature>
<evidence type="ECO:0000259" key="3">
    <source>
        <dbReference type="Pfam" id="PF20434"/>
    </source>
</evidence>
<protein>
    <submittedName>
        <fullName evidence="4">Alpha/beta hydrolase</fullName>
    </submittedName>
</protein>
<dbReference type="EMBL" id="JBEXAC010000002">
    <property type="protein sequence ID" value="MET7000050.1"/>
    <property type="molecule type" value="Genomic_DNA"/>
</dbReference>
<feature type="chain" id="PRO_5047379461" evidence="2">
    <location>
        <begin position="20"/>
        <end position="304"/>
    </location>
</feature>
<evidence type="ECO:0000256" key="1">
    <source>
        <dbReference type="ARBA" id="ARBA00022801"/>
    </source>
</evidence>
<dbReference type="InterPro" id="IPR029058">
    <property type="entry name" value="AB_hydrolase_fold"/>
</dbReference>
<dbReference type="PANTHER" id="PTHR48081">
    <property type="entry name" value="AB HYDROLASE SUPERFAMILY PROTEIN C4A8.06C"/>
    <property type="match status" value="1"/>
</dbReference>
<evidence type="ECO:0000256" key="2">
    <source>
        <dbReference type="SAM" id="SignalP"/>
    </source>
</evidence>
<evidence type="ECO:0000313" key="4">
    <source>
        <dbReference type="EMBL" id="MET7000050.1"/>
    </source>
</evidence>
<comment type="caution">
    <text evidence="4">The sequence shown here is derived from an EMBL/GenBank/DDBJ whole genome shotgun (WGS) entry which is preliminary data.</text>
</comment>
<dbReference type="GO" id="GO:0016787">
    <property type="term" value="F:hydrolase activity"/>
    <property type="evidence" value="ECO:0007669"/>
    <property type="project" value="UniProtKB-KW"/>
</dbReference>
<dbReference type="InterPro" id="IPR049492">
    <property type="entry name" value="BD-FAE-like_dom"/>
</dbReference>
<dbReference type="RefSeq" id="WP_354662611.1">
    <property type="nucleotide sequence ID" value="NZ_JBEXAC010000002.1"/>
</dbReference>
<keyword evidence="1 4" id="KW-0378">Hydrolase</keyword>
<dbReference type="PANTHER" id="PTHR48081:SF6">
    <property type="entry name" value="PEPTIDASE S9 PROLYL OLIGOPEPTIDASE CATALYTIC DOMAIN-CONTAINING PROTEIN"/>
    <property type="match status" value="1"/>
</dbReference>
<reference evidence="4 5" key="1">
    <citation type="submission" date="2024-06" db="EMBL/GenBank/DDBJ databases">
        <title>Chitinophaga defluvii sp. nov., isolated from municipal sewage.</title>
        <authorList>
            <person name="Zhang L."/>
        </authorList>
    </citation>
    <scope>NUCLEOTIDE SEQUENCE [LARGE SCALE GENOMIC DNA]</scope>
    <source>
        <strain evidence="4 5">H8</strain>
    </source>
</reference>
<dbReference type="Pfam" id="PF20434">
    <property type="entry name" value="BD-FAE"/>
    <property type="match status" value="1"/>
</dbReference>
<sequence>MKRIVLLCLLAGSTFTCVAQKEIPLYPGAIPNAVAAPDAETRRTDDVVGLLAGNVSRPTLTVFLPPAGKSNGTAVIICPGGGYGTLLINREGNDVARAFNKQGVTAFVLKYRLPNKQFLVNPAIGPLQDAQQAISVVRQRAAIWKISPERIGIMGFSAGGHLASTAGTHFKQPLIAVPAGISVRPDFMVLVNPVISFTDSIGHIGSRNNLLGASPDHAQTELFSNELQVDDSTPTTFLVHAEDDTVVPVENTLSFFTALKRHKIPAAMHIYQRGEHGFLKEPAFEEWFGRCIHWMSSNGWLTVK</sequence>
<keyword evidence="2" id="KW-0732">Signal</keyword>
<dbReference type="InterPro" id="IPR050300">
    <property type="entry name" value="GDXG_lipolytic_enzyme"/>
</dbReference>